<reference evidence="7" key="1">
    <citation type="journal article" date="2019" name="Int. J. Syst. Evol. Microbiol.">
        <title>The Global Catalogue of Microorganisms (GCM) 10K type strain sequencing project: providing services to taxonomists for standard genome sequencing and annotation.</title>
        <authorList>
            <consortium name="The Broad Institute Genomics Platform"/>
            <consortium name="The Broad Institute Genome Sequencing Center for Infectious Disease"/>
            <person name="Wu L."/>
            <person name="Ma J."/>
        </authorList>
    </citation>
    <scope>NUCLEOTIDE SEQUENCE [LARGE SCALE GENOMIC DNA]</scope>
    <source>
        <strain evidence="7">IBRC 10765</strain>
    </source>
</reference>
<evidence type="ECO:0000313" key="7">
    <source>
        <dbReference type="Proteomes" id="UP001595617"/>
    </source>
</evidence>
<keyword evidence="4" id="KW-0804">Transcription</keyword>
<dbReference type="RefSeq" id="WP_380694171.1">
    <property type="nucleotide sequence ID" value="NZ_JBHRYR010000002.1"/>
</dbReference>
<dbReference type="PANTHER" id="PTHR30126:SF40">
    <property type="entry name" value="HTH-TYPE TRANSCRIPTIONAL REGULATOR GLTR"/>
    <property type="match status" value="1"/>
</dbReference>
<dbReference type="InterPro" id="IPR005119">
    <property type="entry name" value="LysR_subst-bd"/>
</dbReference>
<proteinExistence type="inferred from homology"/>
<evidence type="ECO:0000256" key="1">
    <source>
        <dbReference type="ARBA" id="ARBA00009437"/>
    </source>
</evidence>
<dbReference type="PRINTS" id="PR00039">
    <property type="entry name" value="HTHLYSR"/>
</dbReference>
<dbReference type="PROSITE" id="PS50931">
    <property type="entry name" value="HTH_LYSR"/>
    <property type="match status" value="1"/>
</dbReference>
<dbReference type="CDD" id="cd05466">
    <property type="entry name" value="PBP2_LTTR_substrate"/>
    <property type="match status" value="1"/>
</dbReference>
<dbReference type="Gene3D" id="3.40.190.290">
    <property type="match status" value="1"/>
</dbReference>
<comment type="similarity">
    <text evidence="1">Belongs to the LysR transcriptional regulatory family.</text>
</comment>
<dbReference type="InterPro" id="IPR000847">
    <property type="entry name" value="LysR_HTH_N"/>
</dbReference>
<dbReference type="InterPro" id="IPR036390">
    <property type="entry name" value="WH_DNA-bd_sf"/>
</dbReference>
<dbReference type="Pfam" id="PF00126">
    <property type="entry name" value="HTH_1"/>
    <property type="match status" value="1"/>
</dbReference>
<dbReference type="Proteomes" id="UP001595617">
    <property type="component" value="Unassembled WGS sequence"/>
</dbReference>
<evidence type="ECO:0000259" key="5">
    <source>
        <dbReference type="PROSITE" id="PS50931"/>
    </source>
</evidence>
<evidence type="ECO:0000256" key="3">
    <source>
        <dbReference type="ARBA" id="ARBA00023125"/>
    </source>
</evidence>
<dbReference type="EMBL" id="JBHRYR010000002">
    <property type="protein sequence ID" value="MFC3852238.1"/>
    <property type="molecule type" value="Genomic_DNA"/>
</dbReference>
<comment type="caution">
    <text evidence="6">The sequence shown here is derived from an EMBL/GenBank/DDBJ whole genome shotgun (WGS) entry which is preliminary data.</text>
</comment>
<organism evidence="6 7">
    <name type="scientific">Saccharospirillum mangrovi</name>
    <dbReference type="NCBI Taxonomy" id="2161747"/>
    <lineage>
        <taxon>Bacteria</taxon>
        <taxon>Pseudomonadati</taxon>
        <taxon>Pseudomonadota</taxon>
        <taxon>Gammaproteobacteria</taxon>
        <taxon>Oceanospirillales</taxon>
        <taxon>Saccharospirillaceae</taxon>
        <taxon>Saccharospirillum</taxon>
    </lineage>
</organism>
<evidence type="ECO:0000256" key="4">
    <source>
        <dbReference type="ARBA" id="ARBA00023163"/>
    </source>
</evidence>
<evidence type="ECO:0000313" key="6">
    <source>
        <dbReference type="EMBL" id="MFC3852238.1"/>
    </source>
</evidence>
<gene>
    <name evidence="6" type="ORF">ACFOOG_05255</name>
</gene>
<dbReference type="PANTHER" id="PTHR30126">
    <property type="entry name" value="HTH-TYPE TRANSCRIPTIONAL REGULATOR"/>
    <property type="match status" value="1"/>
</dbReference>
<dbReference type="SUPFAM" id="SSF53850">
    <property type="entry name" value="Periplasmic binding protein-like II"/>
    <property type="match status" value="1"/>
</dbReference>
<protein>
    <submittedName>
        <fullName evidence="6">LysR family transcriptional regulator</fullName>
    </submittedName>
</protein>
<feature type="domain" description="HTH lysR-type" evidence="5">
    <location>
        <begin position="37"/>
        <end position="94"/>
    </location>
</feature>
<dbReference type="Gene3D" id="1.10.10.10">
    <property type="entry name" value="Winged helix-like DNA-binding domain superfamily/Winged helix DNA-binding domain"/>
    <property type="match status" value="1"/>
</dbReference>
<keyword evidence="3" id="KW-0238">DNA-binding</keyword>
<accession>A0ABV7ZWU2</accession>
<dbReference type="SUPFAM" id="SSF46785">
    <property type="entry name" value="Winged helix' DNA-binding domain"/>
    <property type="match status" value="1"/>
</dbReference>
<name>A0ABV7ZWU2_9GAMM</name>
<keyword evidence="7" id="KW-1185">Reference proteome</keyword>
<dbReference type="InterPro" id="IPR036388">
    <property type="entry name" value="WH-like_DNA-bd_sf"/>
</dbReference>
<dbReference type="Pfam" id="PF03466">
    <property type="entry name" value="LysR_substrate"/>
    <property type="match status" value="1"/>
</dbReference>
<evidence type="ECO:0000256" key="2">
    <source>
        <dbReference type="ARBA" id="ARBA00023015"/>
    </source>
</evidence>
<sequence length="331" mass="37068">MKILKKPNDKFALITLKAALPSVHLVFLNRRTEIMNIKLDQLRSFLLVAEESNLTRAAARRHATPSAVSEQIRNLESELGLLLFDRSKQGMTLTTAGEQLLVPVNRVFSAVEGVKSTAISILETPKENLSLGLNAPPEYLRIDRILKQKAADISYINLEMKTRSSPQVVEEVLSGQLDIGYVYGEWIDSRLHVVPLKPIRVCVIGPKDYKPDFLPESFEARQKLPWLWPNPQCPFSVFMTKVLGPKASRSDAVLTSDDEYSTVVMVKTGLGFGLVERNYGVDLKRENAFKLFEEPLLSTNLSLVCSIESYMTGSVTALFDLVVNQWQSNAN</sequence>
<keyword evidence="2" id="KW-0805">Transcription regulation</keyword>